<feature type="transmembrane region" description="Helical" evidence="7">
    <location>
        <begin position="156"/>
        <end position="180"/>
    </location>
</feature>
<proteinExistence type="inferred from homology"/>
<keyword evidence="4 7" id="KW-0812">Transmembrane</keyword>
<dbReference type="InterPro" id="IPR032816">
    <property type="entry name" value="VTT_dom"/>
</dbReference>
<evidence type="ECO:0000313" key="9">
    <source>
        <dbReference type="EMBL" id="MDR8018060.1"/>
    </source>
</evidence>
<comment type="caution">
    <text evidence="9">The sequence shown here is derived from an EMBL/GenBank/DDBJ whole genome shotgun (WGS) entry which is preliminary data.</text>
</comment>
<feature type="transmembrane region" description="Helical" evidence="7">
    <location>
        <begin position="21"/>
        <end position="43"/>
    </location>
</feature>
<organism evidence="9 10">
    <name type="scientific">Nesterenkonia aerolata</name>
    <dbReference type="NCBI Taxonomy" id="3074079"/>
    <lineage>
        <taxon>Bacteria</taxon>
        <taxon>Bacillati</taxon>
        <taxon>Actinomycetota</taxon>
        <taxon>Actinomycetes</taxon>
        <taxon>Micrococcales</taxon>
        <taxon>Micrococcaceae</taxon>
        <taxon>Nesterenkonia</taxon>
    </lineage>
</organism>
<evidence type="ECO:0000256" key="3">
    <source>
        <dbReference type="ARBA" id="ARBA00022475"/>
    </source>
</evidence>
<evidence type="ECO:0000256" key="4">
    <source>
        <dbReference type="ARBA" id="ARBA00022692"/>
    </source>
</evidence>
<comment type="similarity">
    <text evidence="2">Belongs to the DedA family.</text>
</comment>
<evidence type="ECO:0000256" key="1">
    <source>
        <dbReference type="ARBA" id="ARBA00004651"/>
    </source>
</evidence>
<gene>
    <name evidence="9" type="ORF">RIL96_00575</name>
</gene>
<dbReference type="InterPro" id="IPR051311">
    <property type="entry name" value="DedA_domain"/>
</dbReference>
<dbReference type="RefSeq" id="WP_310547052.1">
    <property type="nucleotide sequence ID" value="NZ_JAVKGR010000001.1"/>
</dbReference>
<feature type="transmembrane region" description="Helical" evidence="7">
    <location>
        <begin position="70"/>
        <end position="91"/>
    </location>
</feature>
<evidence type="ECO:0000313" key="10">
    <source>
        <dbReference type="Proteomes" id="UP001251870"/>
    </source>
</evidence>
<keyword evidence="10" id="KW-1185">Reference proteome</keyword>
<dbReference type="Pfam" id="PF09335">
    <property type="entry name" value="VTT_dom"/>
    <property type="match status" value="1"/>
</dbReference>
<sequence length="219" mass="23360">MPLISPLPLAAQSSSETFSGFTGWVVSIMDALGVLGVALLVALENLFPPIPSEVILPLAGLTASQGSMNLGLAVIGATTGSVIGAAALYWLGAAFGLPRLRSWGARLPLVDVSDIDRTVDWFHRHGRSAVFFGRLLPIFRSLISIPAGIDRMNLPLFLGLTTAGSLLWNSALIGSGYALGENWHVVERYVGQLQYLVIAAVVLAVAWFLLRRIGARRAE</sequence>
<keyword evidence="5 7" id="KW-1133">Transmembrane helix</keyword>
<accession>A0ABU2DNW8</accession>
<evidence type="ECO:0000256" key="7">
    <source>
        <dbReference type="SAM" id="Phobius"/>
    </source>
</evidence>
<dbReference type="PANTHER" id="PTHR42709:SF6">
    <property type="entry name" value="UNDECAPRENYL PHOSPHATE TRANSPORTER A"/>
    <property type="match status" value="1"/>
</dbReference>
<dbReference type="EMBL" id="JAVKGR010000001">
    <property type="protein sequence ID" value="MDR8018060.1"/>
    <property type="molecule type" value="Genomic_DNA"/>
</dbReference>
<feature type="transmembrane region" description="Helical" evidence="7">
    <location>
        <begin position="192"/>
        <end position="210"/>
    </location>
</feature>
<name>A0ABU2DNW8_9MICC</name>
<evidence type="ECO:0000256" key="6">
    <source>
        <dbReference type="ARBA" id="ARBA00023136"/>
    </source>
</evidence>
<keyword evidence="3" id="KW-1003">Cell membrane</keyword>
<evidence type="ECO:0000256" key="5">
    <source>
        <dbReference type="ARBA" id="ARBA00022989"/>
    </source>
</evidence>
<dbReference type="PANTHER" id="PTHR42709">
    <property type="entry name" value="ALKALINE PHOSPHATASE LIKE PROTEIN"/>
    <property type="match status" value="1"/>
</dbReference>
<protein>
    <submittedName>
        <fullName evidence="9">DedA family protein</fullName>
    </submittedName>
</protein>
<evidence type="ECO:0000259" key="8">
    <source>
        <dbReference type="Pfam" id="PF09335"/>
    </source>
</evidence>
<feature type="domain" description="VTT" evidence="8">
    <location>
        <begin position="50"/>
        <end position="177"/>
    </location>
</feature>
<keyword evidence="6 7" id="KW-0472">Membrane</keyword>
<evidence type="ECO:0000256" key="2">
    <source>
        <dbReference type="ARBA" id="ARBA00010792"/>
    </source>
</evidence>
<reference evidence="9 10" key="1">
    <citation type="submission" date="2023-09" db="EMBL/GenBank/DDBJ databases">
        <title>Description of three actinobacteria isolated from air of manufacturing shop in a pharmaceutical factory.</title>
        <authorList>
            <person name="Zhang D.-F."/>
        </authorList>
    </citation>
    <scope>NUCLEOTIDE SEQUENCE [LARGE SCALE GENOMIC DNA]</scope>
    <source>
        <strain evidence="9 10">LY-0111</strain>
    </source>
</reference>
<comment type="subcellular location">
    <subcellularLocation>
        <location evidence="1">Cell membrane</location>
        <topology evidence="1">Multi-pass membrane protein</topology>
    </subcellularLocation>
</comment>
<dbReference type="Proteomes" id="UP001251870">
    <property type="component" value="Unassembled WGS sequence"/>
</dbReference>